<name>A0ACC3CX03_9PEZI</name>
<evidence type="ECO:0000313" key="2">
    <source>
        <dbReference type="Proteomes" id="UP001186974"/>
    </source>
</evidence>
<evidence type="ECO:0000313" key="1">
    <source>
        <dbReference type="EMBL" id="KAK3049470.1"/>
    </source>
</evidence>
<sequence length="375" mass="42554">MSITSLETGNLSLVQALTLMSNYLQKRNKPNSGYNYLGLALHMAMGLGLHKEFHDWDISPLNMEIRRRVWWCMFVFSVGATITFGRPLAWPRSGIEVSIPLNIHDRDLTNFSPVPSAQADTMTTYSSVIMQSSFHLVTNEIYTRAISTQFPSARELMILDDDASGKWMASIPTWYREDADIPPKFSLSHNINWWRMRNFKIIMYRPYVIRLALQSRGGSEAEPAPLDVRTAYDRCLTAAKESIVSISNFWDTRTHTLMAAWYSLYFLFQASLIPCVCLRNGPTLPQAADWRSQIQTTLQTISKMKIINPKAQECYDVVEKLCGQFIQNAGASSTPIAGIDYPTEESPQTQISNVYAMMWPSVNAPEVDMMMQDGI</sequence>
<organism evidence="1 2">
    <name type="scientific">Coniosporium uncinatum</name>
    <dbReference type="NCBI Taxonomy" id="93489"/>
    <lineage>
        <taxon>Eukaryota</taxon>
        <taxon>Fungi</taxon>
        <taxon>Dikarya</taxon>
        <taxon>Ascomycota</taxon>
        <taxon>Pezizomycotina</taxon>
        <taxon>Dothideomycetes</taxon>
        <taxon>Dothideomycetes incertae sedis</taxon>
        <taxon>Coniosporium</taxon>
    </lineage>
</organism>
<dbReference type="EMBL" id="JAWDJW010010191">
    <property type="protein sequence ID" value="KAK3049470.1"/>
    <property type="molecule type" value="Genomic_DNA"/>
</dbReference>
<gene>
    <name evidence="1" type="ORF">LTS18_012748</name>
</gene>
<feature type="non-terminal residue" evidence="1">
    <location>
        <position position="375"/>
    </location>
</feature>
<comment type="caution">
    <text evidence="1">The sequence shown here is derived from an EMBL/GenBank/DDBJ whole genome shotgun (WGS) entry which is preliminary data.</text>
</comment>
<dbReference type="Proteomes" id="UP001186974">
    <property type="component" value="Unassembled WGS sequence"/>
</dbReference>
<reference evidence="1" key="1">
    <citation type="submission" date="2024-09" db="EMBL/GenBank/DDBJ databases">
        <title>Black Yeasts Isolated from many extreme environments.</title>
        <authorList>
            <person name="Coleine C."/>
            <person name="Stajich J.E."/>
            <person name="Selbmann L."/>
        </authorList>
    </citation>
    <scope>NUCLEOTIDE SEQUENCE</scope>
    <source>
        <strain evidence="1">CCFEE 5737</strain>
    </source>
</reference>
<proteinExistence type="predicted"/>
<accession>A0ACC3CX03</accession>
<keyword evidence="2" id="KW-1185">Reference proteome</keyword>
<protein>
    <submittedName>
        <fullName evidence="1">Uncharacterized protein</fullName>
    </submittedName>
</protein>